<feature type="domain" description="Putative antitoxin VapB45-like DNA-binding HTH" evidence="1">
    <location>
        <begin position="9"/>
        <end position="71"/>
    </location>
</feature>
<reference evidence="2" key="1">
    <citation type="submission" date="2023-07" db="EMBL/GenBank/DDBJ databases">
        <title>Degradation of tert-butanol by M. austroafricanum TBA100.</title>
        <authorList>
            <person name="Helbich S."/>
            <person name="Vainshtein Y."/>
        </authorList>
    </citation>
    <scope>NUCLEOTIDE SEQUENCE</scope>
    <source>
        <strain evidence="2">TBA100</strain>
    </source>
</reference>
<sequence length="221" mass="24657">MAVDIFKDPLFTPREVSVYLQIPRSTVYQWLHDGSRGDAPLVHHVEIGRRGAASVPFAALVEAFVLRALRNELGFTKRQISDTVADVRETFGTDFALASKRIATDGIDIFIHHADDEFARVGDHQILIRDVVGDYLRYITWDDKGEYAARLKLRGFGDDASVVVDPKFAWGQPVIERNKVPIRAVIDLWAAGEPLTVVADEYGLSIPEAEEICRVGLKRAA</sequence>
<dbReference type="Pfam" id="PF21321">
    <property type="entry name" value="HTH_66"/>
    <property type="match status" value="1"/>
</dbReference>
<dbReference type="RefSeq" id="WP_036375218.1">
    <property type="nucleotide sequence ID" value="NZ_CP070380.1"/>
</dbReference>
<name>A0ABT8HKP2_MYCAO</name>
<evidence type="ECO:0000259" key="1">
    <source>
        <dbReference type="Pfam" id="PF21321"/>
    </source>
</evidence>
<dbReference type="Proteomes" id="UP001172687">
    <property type="component" value="Unassembled WGS sequence"/>
</dbReference>
<keyword evidence="3" id="KW-1185">Reference proteome</keyword>
<protein>
    <submittedName>
        <fullName evidence="2">DUF433 domain-containing protein</fullName>
    </submittedName>
</protein>
<dbReference type="EMBL" id="JAUHTC010000091">
    <property type="protein sequence ID" value="MDN4521329.1"/>
    <property type="molecule type" value="Genomic_DNA"/>
</dbReference>
<dbReference type="InterPro" id="IPR048708">
    <property type="entry name" value="VapB45-like_HTH"/>
</dbReference>
<evidence type="ECO:0000313" key="2">
    <source>
        <dbReference type="EMBL" id="MDN4521329.1"/>
    </source>
</evidence>
<dbReference type="InterPro" id="IPR007367">
    <property type="entry name" value="DUF433"/>
</dbReference>
<accession>A0ABT8HKP2</accession>
<proteinExistence type="predicted"/>
<comment type="caution">
    <text evidence="2">The sequence shown here is derived from an EMBL/GenBank/DDBJ whole genome shotgun (WGS) entry which is preliminary data.</text>
</comment>
<gene>
    <name evidence="2" type="ORF">QYF68_26420</name>
</gene>
<organism evidence="2 3">
    <name type="scientific">Mycolicibacterium austroafricanum</name>
    <name type="common">Mycobacterium austroafricanum</name>
    <dbReference type="NCBI Taxonomy" id="39687"/>
    <lineage>
        <taxon>Bacteria</taxon>
        <taxon>Bacillati</taxon>
        <taxon>Actinomycetota</taxon>
        <taxon>Actinomycetes</taxon>
        <taxon>Mycobacteriales</taxon>
        <taxon>Mycobacteriaceae</taxon>
        <taxon>Mycolicibacterium</taxon>
    </lineage>
</organism>
<dbReference type="Pfam" id="PF04255">
    <property type="entry name" value="DUF433"/>
    <property type="match status" value="1"/>
</dbReference>
<evidence type="ECO:0000313" key="3">
    <source>
        <dbReference type="Proteomes" id="UP001172687"/>
    </source>
</evidence>